<dbReference type="RefSeq" id="WP_267161665.1">
    <property type="nucleotide sequence ID" value="NZ_CP112972.1"/>
</dbReference>
<dbReference type="GeneID" id="76631009"/>
<evidence type="ECO:0000313" key="1">
    <source>
        <dbReference type="EMBL" id="MFC7058929.1"/>
    </source>
</evidence>
<evidence type="ECO:0000313" key="2">
    <source>
        <dbReference type="Proteomes" id="UP001596445"/>
    </source>
</evidence>
<proteinExistence type="predicted"/>
<evidence type="ECO:0008006" key="3">
    <source>
        <dbReference type="Google" id="ProtNLM"/>
    </source>
</evidence>
<accession>A0ABD5W5F9</accession>
<name>A0ABD5W5F9_9EURY</name>
<dbReference type="AlphaFoldDB" id="A0ABD5W5F9"/>
<dbReference type="Proteomes" id="UP001596445">
    <property type="component" value="Unassembled WGS sequence"/>
</dbReference>
<reference evidence="1 2" key="1">
    <citation type="journal article" date="2019" name="Int. J. Syst. Evol. Microbiol.">
        <title>The Global Catalogue of Microorganisms (GCM) 10K type strain sequencing project: providing services to taxonomists for standard genome sequencing and annotation.</title>
        <authorList>
            <consortium name="The Broad Institute Genomics Platform"/>
            <consortium name="The Broad Institute Genome Sequencing Center for Infectious Disease"/>
            <person name="Wu L."/>
            <person name="Ma J."/>
        </authorList>
    </citation>
    <scope>NUCLEOTIDE SEQUENCE [LARGE SCALE GENOMIC DNA]</scope>
    <source>
        <strain evidence="1 2">JCM 30072</strain>
    </source>
</reference>
<keyword evidence="2" id="KW-1185">Reference proteome</keyword>
<dbReference type="EMBL" id="JBHSZI010000001">
    <property type="protein sequence ID" value="MFC7058929.1"/>
    <property type="molecule type" value="Genomic_DNA"/>
</dbReference>
<sequence>MFTLDVDRFIFELKDGALKHVGASNKSATAKLYDVDSVEVREFGDERVKITCEDGSGNEIEVALDPAEASTVAEELADLEAESDIFE</sequence>
<organism evidence="1 2">
    <name type="scientific">Halovenus salina</name>
    <dbReference type="NCBI Taxonomy" id="1510225"/>
    <lineage>
        <taxon>Archaea</taxon>
        <taxon>Methanobacteriati</taxon>
        <taxon>Methanobacteriota</taxon>
        <taxon>Stenosarchaea group</taxon>
        <taxon>Halobacteria</taxon>
        <taxon>Halobacteriales</taxon>
        <taxon>Haloarculaceae</taxon>
        <taxon>Halovenus</taxon>
    </lineage>
</organism>
<gene>
    <name evidence="1" type="ORF">ACFQQG_13070</name>
</gene>
<protein>
    <recommendedName>
        <fullName evidence="3">DUF1292 domain-containing protein</fullName>
    </recommendedName>
</protein>
<comment type="caution">
    <text evidence="1">The sequence shown here is derived from an EMBL/GenBank/DDBJ whole genome shotgun (WGS) entry which is preliminary data.</text>
</comment>